<dbReference type="AlphaFoldDB" id="A0A0S8JW73"/>
<evidence type="ECO:0000313" key="2">
    <source>
        <dbReference type="Proteomes" id="UP000050975"/>
    </source>
</evidence>
<feature type="non-terminal residue" evidence="1">
    <location>
        <position position="193"/>
    </location>
</feature>
<name>A0A0S8JW73_UNCW3</name>
<comment type="caution">
    <text evidence="1">The sequence shown here is derived from an EMBL/GenBank/DDBJ whole genome shotgun (WGS) entry which is preliminary data.</text>
</comment>
<reference evidence="1 2" key="1">
    <citation type="journal article" date="2015" name="Microbiome">
        <title>Genomic resolution of linkages in carbon, nitrogen, and sulfur cycling among widespread estuary sediment bacteria.</title>
        <authorList>
            <person name="Baker B.J."/>
            <person name="Lazar C.S."/>
            <person name="Teske A.P."/>
            <person name="Dick G.J."/>
        </authorList>
    </citation>
    <scope>NUCLEOTIDE SEQUENCE [LARGE SCALE GENOMIC DNA]</scope>
    <source>
        <strain evidence="1">SM1_77</strain>
    </source>
</reference>
<dbReference type="Gene3D" id="2.60.40.1190">
    <property type="match status" value="1"/>
</dbReference>
<dbReference type="EMBL" id="LJVE01000069">
    <property type="protein sequence ID" value="KPL14054.1"/>
    <property type="molecule type" value="Genomic_DNA"/>
</dbReference>
<dbReference type="SUPFAM" id="SSF49344">
    <property type="entry name" value="CBD9-like"/>
    <property type="match status" value="1"/>
</dbReference>
<evidence type="ECO:0000313" key="1">
    <source>
        <dbReference type="EMBL" id="KPL14054.1"/>
    </source>
</evidence>
<dbReference type="Proteomes" id="UP000050975">
    <property type="component" value="Unassembled WGS sequence"/>
</dbReference>
<protein>
    <recommendedName>
        <fullName evidence="3">Carbohydrate-binding domain-containing protein</fullName>
    </recommendedName>
</protein>
<accession>A0A0S8JW73</accession>
<proteinExistence type="predicted"/>
<dbReference type="CDD" id="cd09618">
    <property type="entry name" value="CBM9_like_2"/>
    <property type="match status" value="1"/>
</dbReference>
<evidence type="ECO:0008006" key="3">
    <source>
        <dbReference type="Google" id="ProtNLM"/>
    </source>
</evidence>
<sequence>MIILVLCSIAFVSAKEHPIPIINAVRADEEITVDGYLSESVWQGQGYSALVQKEPVEGAMPTEETSVWIAYSEQGIFVAAKCYYSDSSSCTGGIARRDEMVQSDWFWFWIDPNKSGHSAFGFVVNPDGSIIDRKLYQDIYFDDSWDGVWEAAAKKHKDYWAVEIFIPFTQLRFSKKDEYVMGVNFERYILCKA</sequence>
<gene>
    <name evidence="1" type="ORF">AMJ74_04125</name>
</gene>
<organism evidence="1 2">
    <name type="scientific">candidate division WOR_3 bacterium SM1_77</name>
    <dbReference type="NCBI Taxonomy" id="1703778"/>
    <lineage>
        <taxon>Bacteria</taxon>
        <taxon>Bacteria division WOR-3</taxon>
    </lineage>
</organism>